<sequence>MKLNKKIFAVSGLAALAVVGATWAYFNQSTSITNPLSTGTYATSMVERFTPKTDWQPGVTVDKWVAAENTGDYDVLVRVKMDESWTRKSESKPFATIKSINGVPFTDVDAESLLAKQYDGKAFSEDGARDGLVPAYEAVSDDAAFDAQDHTVVYKNLDAANWEYHTDGYWYYKKVLPAAAKTADGKAVASTTETPLMTAITLAKNVDTGKYTDGTLLDYAVTDEDDKSKIADDVWKSSGLSSLTDIYDKKLSKEEKAEIDAGTKYLWSRSTSKTEDGREGYSDANYALNITTEFIQATKDAVESEWGTNLPVSGLLQ</sequence>
<dbReference type="InterPro" id="IPR023833">
    <property type="entry name" value="Signal_pept_SipW-depend-type"/>
</dbReference>
<name>A0A174EFL7_9FIRM</name>
<evidence type="ECO:0000313" key="4">
    <source>
        <dbReference type="Proteomes" id="UP000095651"/>
    </source>
</evidence>
<evidence type="ECO:0000313" key="5">
    <source>
        <dbReference type="Proteomes" id="UP000261257"/>
    </source>
</evidence>
<dbReference type="EMBL" id="QSSQ01000060">
    <property type="protein sequence ID" value="RGL93390.1"/>
    <property type="molecule type" value="Genomic_DNA"/>
</dbReference>
<dbReference type="NCBIfam" id="TIGR04090">
    <property type="entry name" value="exp_by_SipW_IV"/>
    <property type="match status" value="1"/>
</dbReference>
<feature type="signal peptide" evidence="1">
    <location>
        <begin position="1"/>
        <end position="24"/>
    </location>
</feature>
<evidence type="ECO:0000313" key="2">
    <source>
        <dbReference type="EMBL" id="CUO35538.1"/>
    </source>
</evidence>
<accession>A0A174EFL7</accession>
<keyword evidence="1" id="KW-0732">Signal</keyword>
<reference evidence="2 4" key="1">
    <citation type="submission" date="2015-09" db="EMBL/GenBank/DDBJ databases">
        <authorList>
            <consortium name="Pathogen Informatics"/>
        </authorList>
    </citation>
    <scope>NUCLEOTIDE SEQUENCE [LARGE SCALE GENOMIC DNA]</scope>
    <source>
        <strain evidence="2 4">2789STDY5608850</strain>
    </source>
</reference>
<evidence type="ECO:0000256" key="1">
    <source>
        <dbReference type="SAM" id="SignalP"/>
    </source>
</evidence>
<dbReference type="EMBL" id="CYZE01000005">
    <property type="protein sequence ID" value="CUO35538.1"/>
    <property type="molecule type" value="Genomic_DNA"/>
</dbReference>
<organism evidence="2 4">
    <name type="scientific">Hungatella hathewayi</name>
    <dbReference type="NCBI Taxonomy" id="154046"/>
    <lineage>
        <taxon>Bacteria</taxon>
        <taxon>Bacillati</taxon>
        <taxon>Bacillota</taxon>
        <taxon>Clostridia</taxon>
        <taxon>Lachnospirales</taxon>
        <taxon>Lachnospiraceae</taxon>
        <taxon>Hungatella</taxon>
    </lineage>
</organism>
<dbReference type="InterPro" id="IPR024008">
    <property type="entry name" value="BsaA"/>
</dbReference>
<reference evidence="3 5" key="2">
    <citation type="submission" date="2018-08" db="EMBL/GenBank/DDBJ databases">
        <title>A genome reference for cultivated species of the human gut microbiota.</title>
        <authorList>
            <person name="Zou Y."/>
            <person name="Xue W."/>
            <person name="Luo G."/>
        </authorList>
    </citation>
    <scope>NUCLEOTIDE SEQUENCE [LARGE SCALE GENOMIC DNA]</scope>
    <source>
        <strain evidence="3 5">TF05-11AC</strain>
    </source>
</reference>
<evidence type="ECO:0000313" key="3">
    <source>
        <dbReference type="EMBL" id="RGL93390.1"/>
    </source>
</evidence>
<protein>
    <submittedName>
        <fullName evidence="2">Camelysin metallo-endopeptidase</fullName>
    </submittedName>
</protein>
<feature type="chain" id="PRO_5042332802" evidence="1">
    <location>
        <begin position="25"/>
        <end position="317"/>
    </location>
</feature>
<dbReference type="Proteomes" id="UP000261257">
    <property type="component" value="Unassembled WGS sequence"/>
</dbReference>
<gene>
    <name evidence="3" type="ORF">DXC39_31010</name>
    <name evidence="2" type="ORF">ERS852407_02595</name>
</gene>
<dbReference type="AlphaFoldDB" id="A0A174EFL7"/>
<dbReference type="NCBIfam" id="TIGR04088">
    <property type="entry name" value="cognate_SipW"/>
    <property type="match status" value="1"/>
</dbReference>
<proteinExistence type="predicted"/>
<dbReference type="RefSeq" id="WP_055655622.1">
    <property type="nucleotide sequence ID" value="NZ_CABIXC010000005.1"/>
</dbReference>
<dbReference type="Proteomes" id="UP000095651">
    <property type="component" value="Unassembled WGS sequence"/>
</dbReference>